<keyword evidence="2" id="KW-1185">Reference proteome</keyword>
<name>A0ACC2VC86_9TREE</name>
<gene>
    <name evidence="1" type="ORF">QFC19_006944</name>
</gene>
<protein>
    <submittedName>
        <fullName evidence="1">Uncharacterized protein</fullName>
    </submittedName>
</protein>
<sequence>MSDNTLKRKIDEQEEEEPPIKRAALDDTSLKLPELEGPPSPVLGADSTEDETNKPSLNKPEPLNPSESDDDYQVEPPKEDSSKLTDKLTDVSPSVSVPSHSAPPSTISYPQPSPPPASPPRQSPYSRSLALGQLGSLINAYGTSTPAINPITNSGVSQAIGTTTSYGTSQAYDPVPFANHLDYTSRPMANHQAERELDPTYVSFRMYCPVKEASFVIGKRGDMINHLREKANARIQVSENIKDVQERIILVKGPAENVAKAFGLITRAILEEPEDEPASIMSRQYNLKVLIPHPMVGYIIGKGGSKFREIEENSAAKLKAAEQPLPNSTDRVLSVLGVGDAIHIAIYYISQVIIEHKDILKKHKIVYYTPGNNQLMNNTMGLIPNNTYGNTGIIGNDPIQGGAPFQHNYQRQFQPSAPSHNQITTPVPTQLYTDEHGNTMIGDVITSVPVPAGTGTDKFSEDVFVANTNIGSVIGKGGNNIKQIRESSGCSYVKIEPDQHQTIMLGRGRGLTSIRKLTLTGSINLIQTAIYLINQRIVADKERNM</sequence>
<dbReference type="Proteomes" id="UP001241377">
    <property type="component" value="Unassembled WGS sequence"/>
</dbReference>
<organism evidence="1 2">
    <name type="scientific">Naganishia cerealis</name>
    <dbReference type="NCBI Taxonomy" id="610337"/>
    <lineage>
        <taxon>Eukaryota</taxon>
        <taxon>Fungi</taxon>
        <taxon>Dikarya</taxon>
        <taxon>Basidiomycota</taxon>
        <taxon>Agaricomycotina</taxon>
        <taxon>Tremellomycetes</taxon>
        <taxon>Filobasidiales</taxon>
        <taxon>Filobasidiaceae</taxon>
        <taxon>Naganishia</taxon>
    </lineage>
</organism>
<evidence type="ECO:0000313" key="2">
    <source>
        <dbReference type="Proteomes" id="UP001241377"/>
    </source>
</evidence>
<reference evidence="1" key="1">
    <citation type="submission" date="2023-04" db="EMBL/GenBank/DDBJ databases">
        <title>Draft Genome sequencing of Naganishia species isolated from polar environments using Oxford Nanopore Technology.</title>
        <authorList>
            <person name="Leo P."/>
            <person name="Venkateswaran K."/>
        </authorList>
    </citation>
    <scope>NUCLEOTIDE SEQUENCE</scope>
    <source>
        <strain evidence="1">MNA-CCFEE 5261</strain>
    </source>
</reference>
<accession>A0ACC2VC86</accession>
<proteinExistence type="predicted"/>
<comment type="caution">
    <text evidence="1">The sequence shown here is derived from an EMBL/GenBank/DDBJ whole genome shotgun (WGS) entry which is preliminary data.</text>
</comment>
<evidence type="ECO:0000313" key="1">
    <source>
        <dbReference type="EMBL" id="KAJ9096999.1"/>
    </source>
</evidence>
<dbReference type="EMBL" id="JASBWR010000089">
    <property type="protein sequence ID" value="KAJ9096999.1"/>
    <property type="molecule type" value="Genomic_DNA"/>
</dbReference>